<dbReference type="GO" id="GO:0008999">
    <property type="term" value="F:protein-N-terminal-alanine acetyltransferase activity"/>
    <property type="evidence" value="ECO:0007669"/>
    <property type="project" value="TreeGrafter"/>
</dbReference>
<dbReference type="InterPro" id="IPR051531">
    <property type="entry name" value="N-acetyltransferase"/>
</dbReference>
<protein>
    <submittedName>
        <fullName evidence="5">N-acetyltransferase</fullName>
    </submittedName>
</protein>
<evidence type="ECO:0000256" key="1">
    <source>
        <dbReference type="ARBA" id="ARBA00022679"/>
    </source>
</evidence>
<keyword evidence="2" id="KW-0012">Acyltransferase</keyword>
<dbReference type="Gene3D" id="3.40.630.30">
    <property type="match status" value="1"/>
</dbReference>
<comment type="similarity">
    <text evidence="3">Belongs to the acetyltransferase family. RimJ subfamily.</text>
</comment>
<dbReference type="EMBL" id="NVBO01000302">
    <property type="protein sequence ID" value="PFR90235.1"/>
    <property type="molecule type" value="Genomic_DNA"/>
</dbReference>
<accession>A0AA44Q6I1</accession>
<reference evidence="5 6" key="1">
    <citation type="submission" date="2017-09" db="EMBL/GenBank/DDBJ databases">
        <title>Large-scale bioinformatics analysis of Bacillus genomes uncovers conserved roles of natural products in bacterial physiology.</title>
        <authorList>
            <consortium name="Agbiome Team Llc"/>
            <person name="Bleich R.M."/>
            <person name="Grubbs K.J."/>
            <person name="Santa Maria K.C."/>
            <person name="Allen S.E."/>
            <person name="Farag S."/>
            <person name="Shank E.A."/>
            <person name="Bowers A."/>
        </authorList>
    </citation>
    <scope>NUCLEOTIDE SEQUENCE [LARGE SCALE GENOMIC DNA]</scope>
    <source>
        <strain evidence="5 6">AFS067272</strain>
    </source>
</reference>
<gene>
    <name evidence="5" type="ORF">COK38_23645</name>
</gene>
<comment type="caution">
    <text evidence="5">The sequence shown here is derived from an EMBL/GenBank/DDBJ whole genome shotgun (WGS) entry which is preliminary data.</text>
</comment>
<keyword evidence="1" id="KW-0808">Transferase</keyword>
<dbReference type="GO" id="GO:0005737">
    <property type="term" value="C:cytoplasm"/>
    <property type="evidence" value="ECO:0007669"/>
    <property type="project" value="TreeGrafter"/>
</dbReference>
<organism evidence="5 6">
    <name type="scientific">Bacillus cereus</name>
    <dbReference type="NCBI Taxonomy" id="1396"/>
    <lineage>
        <taxon>Bacteria</taxon>
        <taxon>Bacillati</taxon>
        <taxon>Bacillota</taxon>
        <taxon>Bacilli</taxon>
        <taxon>Bacillales</taxon>
        <taxon>Bacillaceae</taxon>
        <taxon>Bacillus</taxon>
        <taxon>Bacillus cereus group</taxon>
    </lineage>
</organism>
<evidence type="ECO:0000256" key="2">
    <source>
        <dbReference type="ARBA" id="ARBA00023315"/>
    </source>
</evidence>
<evidence type="ECO:0000313" key="5">
    <source>
        <dbReference type="EMBL" id="PFR90235.1"/>
    </source>
</evidence>
<evidence type="ECO:0000259" key="4">
    <source>
        <dbReference type="PROSITE" id="PS51186"/>
    </source>
</evidence>
<dbReference type="Pfam" id="PF13302">
    <property type="entry name" value="Acetyltransf_3"/>
    <property type="match status" value="1"/>
</dbReference>
<dbReference type="InterPro" id="IPR016181">
    <property type="entry name" value="Acyl_CoA_acyltransferase"/>
</dbReference>
<dbReference type="PANTHER" id="PTHR43792:SF8">
    <property type="entry name" value="[RIBOSOMAL PROTEIN US5]-ALANINE N-ACETYLTRANSFERASE"/>
    <property type="match status" value="1"/>
</dbReference>
<dbReference type="RefSeq" id="WP_000409224.1">
    <property type="nucleotide sequence ID" value="NZ_NTUG01000010.1"/>
</dbReference>
<dbReference type="PANTHER" id="PTHR43792">
    <property type="entry name" value="GNAT FAMILY, PUTATIVE (AFU_ORTHOLOGUE AFUA_3G00765)-RELATED-RELATED"/>
    <property type="match status" value="1"/>
</dbReference>
<evidence type="ECO:0000256" key="3">
    <source>
        <dbReference type="ARBA" id="ARBA00038502"/>
    </source>
</evidence>
<dbReference type="Proteomes" id="UP000226357">
    <property type="component" value="Unassembled WGS sequence"/>
</dbReference>
<proteinExistence type="inferred from homology"/>
<dbReference type="AlphaFoldDB" id="A0AA44Q6I1"/>
<sequence>MEIYIEKIKKQDAEELFAFECYNRTFFEKTVPSRGEDYYVYDTFLYKLDELLQEQNEGISHFYLIRNTEKQIVGRINLIDIKTEKQLGYLGYRVGEKWIGKGIASHAVRLLLGKAENYHIHEVYAKTTNNNIASRIVLERNHFSRIKTDQETIELNGQKSNFVHYVWKHK</sequence>
<name>A0AA44Q6I1_BACCE</name>
<feature type="domain" description="N-acetyltransferase" evidence="4">
    <location>
        <begin position="3"/>
        <end position="170"/>
    </location>
</feature>
<evidence type="ECO:0000313" key="6">
    <source>
        <dbReference type="Proteomes" id="UP000226357"/>
    </source>
</evidence>
<dbReference type="PROSITE" id="PS51186">
    <property type="entry name" value="GNAT"/>
    <property type="match status" value="1"/>
</dbReference>
<dbReference type="SUPFAM" id="SSF55729">
    <property type="entry name" value="Acyl-CoA N-acyltransferases (Nat)"/>
    <property type="match status" value="1"/>
</dbReference>
<dbReference type="InterPro" id="IPR000182">
    <property type="entry name" value="GNAT_dom"/>
</dbReference>